<feature type="domain" description="4'-phosphopantetheinyl transferase" evidence="3">
    <location>
        <begin position="97"/>
        <end position="163"/>
    </location>
</feature>
<name>A0A242NRZ3_9GAMM</name>
<dbReference type="SUPFAM" id="SSF56214">
    <property type="entry name" value="4'-phosphopantetheinyl transferase"/>
    <property type="match status" value="2"/>
</dbReference>
<dbReference type="InterPro" id="IPR037143">
    <property type="entry name" value="4-PPantetheinyl_Trfase_dom_sf"/>
</dbReference>
<dbReference type="Proteomes" id="UP000194968">
    <property type="component" value="Unassembled WGS sequence"/>
</dbReference>
<dbReference type="AlphaFoldDB" id="A0A242NRZ3"/>
<dbReference type="InterPro" id="IPR008278">
    <property type="entry name" value="4-PPantetheinyl_Trfase_dom"/>
</dbReference>
<dbReference type="EMBL" id="NASK01000104">
    <property type="protein sequence ID" value="OTQ48075.1"/>
    <property type="molecule type" value="Genomic_DNA"/>
</dbReference>
<organism evidence="4 5">
    <name type="scientific">Gilliamella apis</name>
    <dbReference type="NCBI Taxonomy" id="1970738"/>
    <lineage>
        <taxon>Bacteria</taxon>
        <taxon>Pseudomonadati</taxon>
        <taxon>Pseudomonadota</taxon>
        <taxon>Gammaproteobacteria</taxon>
        <taxon>Orbales</taxon>
        <taxon>Orbaceae</taxon>
        <taxon>Gilliamella</taxon>
    </lineage>
</organism>
<comment type="similarity">
    <text evidence="1">Belongs to the P-Pant transferase superfamily. Gsp/Sfp/HetI/AcpT family.</text>
</comment>
<protein>
    <recommendedName>
        <fullName evidence="3">4'-phosphopantetheinyl transferase domain-containing protein</fullName>
    </recommendedName>
</protein>
<dbReference type="GO" id="GO:0005829">
    <property type="term" value="C:cytosol"/>
    <property type="evidence" value="ECO:0007669"/>
    <property type="project" value="TreeGrafter"/>
</dbReference>
<comment type="caution">
    <text evidence="4">The sequence shown here is derived from an EMBL/GenBank/DDBJ whole genome shotgun (WGS) entry which is preliminary data.</text>
</comment>
<accession>A0A242NRZ3</accession>
<evidence type="ECO:0000313" key="4">
    <source>
        <dbReference type="EMBL" id="OTQ48075.1"/>
    </source>
</evidence>
<keyword evidence="2" id="KW-0808">Transferase</keyword>
<dbReference type="PANTHER" id="PTHR12215:SF10">
    <property type="entry name" value="L-AMINOADIPATE-SEMIALDEHYDE DEHYDROGENASE-PHOSPHOPANTETHEINYL TRANSFERASE"/>
    <property type="match status" value="1"/>
</dbReference>
<dbReference type="PANTHER" id="PTHR12215">
    <property type="entry name" value="PHOSPHOPANTETHEINE TRANSFERASE"/>
    <property type="match status" value="1"/>
</dbReference>
<dbReference type="OrthoDB" id="7061431at2"/>
<sequence>MLIVQLAHLDTVEVNYSLLSPQVIDDAELLKGTRKKQFLVCRSMLASLLKQYCQIDTLPSMIVGDNGRPRFLDNHFPDFNISHSQDWMAVAISLNGQVGLDIEVARQRKNYLNVAESIFANDEYQWMLKQRDTLTAFWQLWTLKESALKLYAKGVWQMKSVKVDVANQLISAPFGQDFYYQYQQVASVHLAVNQNKPIKKFILQT</sequence>
<proteinExistence type="inferred from homology"/>
<dbReference type="Gene3D" id="3.90.470.20">
    <property type="entry name" value="4'-phosphopantetheinyl transferase domain"/>
    <property type="match status" value="2"/>
</dbReference>
<dbReference type="RefSeq" id="WP_034884514.1">
    <property type="nucleotide sequence ID" value="NZ_NASK01000104.1"/>
</dbReference>
<dbReference type="InterPro" id="IPR050559">
    <property type="entry name" value="P-Pant_transferase_sf"/>
</dbReference>
<dbReference type="GO" id="GO:0019878">
    <property type="term" value="P:lysine biosynthetic process via aminoadipic acid"/>
    <property type="evidence" value="ECO:0007669"/>
    <property type="project" value="TreeGrafter"/>
</dbReference>
<dbReference type="GO" id="GO:0000287">
    <property type="term" value="F:magnesium ion binding"/>
    <property type="evidence" value="ECO:0007669"/>
    <property type="project" value="InterPro"/>
</dbReference>
<evidence type="ECO:0000256" key="1">
    <source>
        <dbReference type="ARBA" id="ARBA00010990"/>
    </source>
</evidence>
<reference evidence="4 5" key="1">
    <citation type="submission" date="2017-03" db="EMBL/GenBank/DDBJ databases">
        <title>Comparative genomics of honeybee gut symbionts reveal geographically distinct and subgroup specific antibiotic resistance.</title>
        <authorList>
            <person name="Ludvigsen J."/>
            <person name="Porcellato D."/>
            <person name="Labee-Lund T.M."/>
            <person name="Amdam G.V."/>
            <person name="Rudi K."/>
        </authorList>
    </citation>
    <scope>NUCLEOTIDE SEQUENCE [LARGE SCALE GENOMIC DNA]</scope>
    <source>
        <strain evidence="4 5">A-4-12</strain>
    </source>
</reference>
<evidence type="ECO:0000256" key="2">
    <source>
        <dbReference type="ARBA" id="ARBA00022679"/>
    </source>
</evidence>
<gene>
    <name evidence="4" type="ORF">B6D06_11425</name>
</gene>
<evidence type="ECO:0000259" key="3">
    <source>
        <dbReference type="Pfam" id="PF01648"/>
    </source>
</evidence>
<evidence type="ECO:0000313" key="5">
    <source>
        <dbReference type="Proteomes" id="UP000194968"/>
    </source>
</evidence>
<dbReference type="GO" id="GO:0008897">
    <property type="term" value="F:holo-[acyl-carrier-protein] synthase activity"/>
    <property type="evidence" value="ECO:0007669"/>
    <property type="project" value="InterPro"/>
</dbReference>
<dbReference type="Pfam" id="PF01648">
    <property type="entry name" value="ACPS"/>
    <property type="match status" value="1"/>
</dbReference>